<evidence type="ECO:0000256" key="1">
    <source>
        <dbReference type="SAM" id="MobiDB-lite"/>
    </source>
</evidence>
<dbReference type="PANTHER" id="PTHR31170:SF25">
    <property type="entry name" value="BNAA09G04570D PROTEIN"/>
    <property type="match status" value="1"/>
</dbReference>
<name>A0ABR0WHZ7_REHGL</name>
<evidence type="ECO:0000313" key="4">
    <source>
        <dbReference type="Proteomes" id="UP001318860"/>
    </source>
</evidence>
<gene>
    <name evidence="3" type="ORF">DH2020_019741</name>
</gene>
<reference evidence="3 4" key="1">
    <citation type="journal article" date="2021" name="Comput. Struct. Biotechnol. J.">
        <title>De novo genome assembly of the potent medicinal plant Rehmannia glutinosa using nanopore technology.</title>
        <authorList>
            <person name="Ma L."/>
            <person name="Dong C."/>
            <person name="Song C."/>
            <person name="Wang X."/>
            <person name="Zheng X."/>
            <person name="Niu Y."/>
            <person name="Chen S."/>
            <person name="Feng W."/>
        </authorList>
    </citation>
    <scope>NUCLEOTIDE SEQUENCE [LARGE SCALE GENOMIC DNA]</scope>
    <source>
        <strain evidence="3">DH-2019</strain>
    </source>
</reference>
<comment type="caution">
    <text evidence="3">The sequence shown here is derived from an EMBL/GenBank/DDBJ whole genome shotgun (WGS) entry which is preliminary data.</text>
</comment>
<sequence>MSEEIGDDELTVSIDKMLHNLSPKPENPSIYRVNDLLRNEKRAFIRSENHLHRPYHRCKQHLNKMEREKRYLKLLLASSNESSVDRYVKKIKGFEDRARKCYSEPIALGQDAIVQMLLLTVFSSSNSCVNTRNSTTPFSNSNTLHDTCSTICFCSRIKSQYKFGFELKEAGIRFDNCKDDGNISWLDIRFNKYKKICVPTLDISDVTESWFRNMIAYEYYLPSDHPKYVTDYTFFLHCLVHAPRDAQLLRRYGIISNWLGGDEMVYHLINQLGTNVLTSEKFSYSDVFCYVNRHCKRRRYRWIAILRRDYFDSPWKLISLVAGIVILGVGIVQMVVPTDVRTSGTTPDKTPLAADSEFDSHVSEHDDELNHALDDHTTD</sequence>
<evidence type="ECO:0000313" key="3">
    <source>
        <dbReference type="EMBL" id="KAK6145872.1"/>
    </source>
</evidence>
<dbReference type="Proteomes" id="UP001318860">
    <property type="component" value="Unassembled WGS sequence"/>
</dbReference>
<dbReference type="InterPro" id="IPR004158">
    <property type="entry name" value="DUF247_pln"/>
</dbReference>
<dbReference type="EMBL" id="JABTTQ020000011">
    <property type="protein sequence ID" value="KAK6145872.1"/>
    <property type="molecule type" value="Genomic_DNA"/>
</dbReference>
<feature type="compositionally biased region" description="Basic and acidic residues" evidence="1">
    <location>
        <begin position="358"/>
        <end position="379"/>
    </location>
</feature>
<keyword evidence="4" id="KW-1185">Reference proteome</keyword>
<dbReference type="Pfam" id="PF03140">
    <property type="entry name" value="DUF247"/>
    <property type="match status" value="2"/>
</dbReference>
<evidence type="ECO:0000256" key="2">
    <source>
        <dbReference type="SAM" id="Phobius"/>
    </source>
</evidence>
<keyword evidence="2" id="KW-1133">Transmembrane helix</keyword>
<organism evidence="3 4">
    <name type="scientific">Rehmannia glutinosa</name>
    <name type="common">Chinese foxglove</name>
    <dbReference type="NCBI Taxonomy" id="99300"/>
    <lineage>
        <taxon>Eukaryota</taxon>
        <taxon>Viridiplantae</taxon>
        <taxon>Streptophyta</taxon>
        <taxon>Embryophyta</taxon>
        <taxon>Tracheophyta</taxon>
        <taxon>Spermatophyta</taxon>
        <taxon>Magnoliopsida</taxon>
        <taxon>eudicotyledons</taxon>
        <taxon>Gunneridae</taxon>
        <taxon>Pentapetalae</taxon>
        <taxon>asterids</taxon>
        <taxon>lamiids</taxon>
        <taxon>Lamiales</taxon>
        <taxon>Orobanchaceae</taxon>
        <taxon>Rehmannieae</taxon>
        <taxon>Rehmannia</taxon>
    </lineage>
</organism>
<dbReference type="PANTHER" id="PTHR31170">
    <property type="entry name" value="BNAC04G53230D PROTEIN"/>
    <property type="match status" value="1"/>
</dbReference>
<keyword evidence="2" id="KW-0812">Transmembrane</keyword>
<protein>
    <submittedName>
        <fullName evidence="3">Uncharacterized protein</fullName>
    </submittedName>
</protein>
<feature type="region of interest" description="Disordered" evidence="1">
    <location>
        <begin position="340"/>
        <end position="379"/>
    </location>
</feature>
<accession>A0ABR0WHZ7</accession>
<proteinExistence type="predicted"/>
<keyword evidence="2" id="KW-0472">Membrane</keyword>
<feature type="transmembrane region" description="Helical" evidence="2">
    <location>
        <begin position="317"/>
        <end position="336"/>
    </location>
</feature>